<protein>
    <submittedName>
        <fullName evidence="3 4">Uncharacterized protein LOC107275065 isoform X1</fullName>
    </submittedName>
</protein>
<accession>A0AAJ7VWC7</accession>
<evidence type="ECO:0000313" key="3">
    <source>
        <dbReference type="RefSeq" id="XP_024935658.1"/>
    </source>
</evidence>
<feature type="compositionally biased region" description="Basic residues" evidence="1">
    <location>
        <begin position="89"/>
        <end position="98"/>
    </location>
</feature>
<feature type="region of interest" description="Disordered" evidence="1">
    <location>
        <begin position="78"/>
        <end position="111"/>
    </location>
</feature>
<evidence type="ECO:0000313" key="5">
    <source>
        <dbReference type="RefSeq" id="XP_024935660.1"/>
    </source>
</evidence>
<evidence type="ECO:0000313" key="4">
    <source>
        <dbReference type="RefSeq" id="XP_024935659.1"/>
    </source>
</evidence>
<dbReference type="RefSeq" id="XP_024935660.1">
    <property type="nucleotide sequence ID" value="XM_025079892.1"/>
</dbReference>
<dbReference type="RefSeq" id="XP_024935659.1">
    <property type="nucleotide sequence ID" value="XM_025079891.1"/>
</dbReference>
<name>A0AAJ7VWC7_CEPCN</name>
<gene>
    <name evidence="3 4 5 6" type="primary">LOC107275065</name>
</gene>
<feature type="compositionally biased region" description="Basic and acidic residues" evidence="1">
    <location>
        <begin position="1"/>
        <end position="14"/>
    </location>
</feature>
<dbReference type="AlphaFoldDB" id="A0AAJ7VWC7"/>
<dbReference type="Proteomes" id="UP000694920">
    <property type="component" value="Unplaced"/>
</dbReference>
<sequence length="465" mass="53676">MSRKCKDPHCTRNRKDNKRGSYVSENRKKPSRKKIRTVNNSHNPSRHRKMRENYNKEFNCGPVNEGFSPCPFVSTSPQNYKKGPSTGTHRVRCSKKSGNHSPQKREREKDSRIWKTKNKNICCSCVDRLKMEKKCICGLMAKEFKNTLPCKCGKTIKKSKENYVLCPSFSFHAHCQCHSHCDKYSDKVRKDHSCESNKSTTSTFHKLCSCFRRKSNSTLSQLSSTQCLCRDCTVGSSEFYKSSEFHNTQNPHETNKKNVLYPLENIHKIECCKCLQEKQDMPNQYKESCCKCIRKKTKICTKPSSESTKITKCKKTKRSKRSRYSSSECKRRSIREKGGGSKSFTPAASFACVLKEREEISPLQSSQSNNTNKGSSSLTLEDNQASCFECQQRIHRPEKLSSQIIVSTEETVRRDEKKKKRKNKGSKVQGSRSTLMGVIFDIIFWPYAFWPGRRTRGQFYRTASK</sequence>
<keyword evidence="2" id="KW-1185">Reference proteome</keyword>
<evidence type="ECO:0000313" key="6">
    <source>
        <dbReference type="RefSeq" id="XP_024935661.1"/>
    </source>
</evidence>
<reference evidence="3 4" key="1">
    <citation type="submission" date="2025-04" db="UniProtKB">
        <authorList>
            <consortium name="RefSeq"/>
        </authorList>
    </citation>
    <scope>IDENTIFICATION</scope>
</reference>
<dbReference type="RefSeq" id="XP_024935661.1">
    <property type="nucleotide sequence ID" value="XM_025079893.1"/>
</dbReference>
<evidence type="ECO:0000256" key="1">
    <source>
        <dbReference type="SAM" id="MobiDB-lite"/>
    </source>
</evidence>
<dbReference type="RefSeq" id="XP_024935658.1">
    <property type="nucleotide sequence ID" value="XM_025079890.1"/>
</dbReference>
<proteinExistence type="predicted"/>
<dbReference type="GeneID" id="107275065"/>
<evidence type="ECO:0000313" key="2">
    <source>
        <dbReference type="Proteomes" id="UP000694920"/>
    </source>
</evidence>
<organism evidence="2 5">
    <name type="scientific">Cephus cinctus</name>
    <name type="common">Wheat stem sawfly</name>
    <dbReference type="NCBI Taxonomy" id="211228"/>
    <lineage>
        <taxon>Eukaryota</taxon>
        <taxon>Metazoa</taxon>
        <taxon>Ecdysozoa</taxon>
        <taxon>Arthropoda</taxon>
        <taxon>Hexapoda</taxon>
        <taxon>Insecta</taxon>
        <taxon>Pterygota</taxon>
        <taxon>Neoptera</taxon>
        <taxon>Endopterygota</taxon>
        <taxon>Hymenoptera</taxon>
        <taxon>Cephoidea</taxon>
        <taxon>Cephidae</taxon>
        <taxon>Cephus</taxon>
    </lineage>
</organism>
<feature type="region of interest" description="Disordered" evidence="1">
    <location>
        <begin position="1"/>
        <end position="52"/>
    </location>
</feature>